<dbReference type="EMBL" id="ADOG01000008">
    <property type="protein sequence ID" value="EFM92513.1"/>
    <property type="molecule type" value="Genomic_DNA"/>
</dbReference>
<accession>A0A828PMY0</accession>
<proteinExistence type="predicted"/>
<organism evidence="1 2">
    <name type="scientific">Actinobacillus pleuropneumoniae serovar 6 str. Femo</name>
    <dbReference type="NCBI Taxonomy" id="754256"/>
    <lineage>
        <taxon>Bacteria</taxon>
        <taxon>Pseudomonadati</taxon>
        <taxon>Pseudomonadota</taxon>
        <taxon>Gammaproteobacteria</taxon>
        <taxon>Pasteurellales</taxon>
        <taxon>Pasteurellaceae</taxon>
        <taxon>Actinobacillus</taxon>
    </lineage>
</organism>
<name>A0A828PMY0_ACTPL</name>
<comment type="caution">
    <text evidence="1">The sequence shown here is derived from an EMBL/GenBank/DDBJ whole genome shotgun (WGS) entry which is preliminary data.</text>
</comment>
<evidence type="ECO:0000313" key="2">
    <source>
        <dbReference type="Proteomes" id="UP000005341"/>
    </source>
</evidence>
<protein>
    <submittedName>
        <fullName evidence="1">Uncharacterized protein</fullName>
    </submittedName>
</protein>
<dbReference type="AlphaFoldDB" id="A0A828PMY0"/>
<evidence type="ECO:0000313" key="1">
    <source>
        <dbReference type="EMBL" id="EFM92513.1"/>
    </source>
</evidence>
<gene>
    <name evidence="1" type="ORF">appser6_5500</name>
</gene>
<sequence length="50" mass="5931">MTEEYREFLEKKVSEARKSIERGDVYSHEEVWERAMRAIVLAEKNTQDAA</sequence>
<reference evidence="1 2" key="1">
    <citation type="journal article" date="2010" name="J. Bacteriol.">
        <title>Comparative genomic characterization of Actinobacillus pleuropneumoniae.</title>
        <authorList>
            <person name="Xu Z."/>
            <person name="Chen X."/>
            <person name="Li L."/>
            <person name="Li T."/>
            <person name="Wang S."/>
            <person name="Chen H."/>
            <person name="Zhou R."/>
        </authorList>
    </citation>
    <scope>NUCLEOTIDE SEQUENCE [LARGE SCALE GENOMIC DNA]</scope>
    <source>
        <strain evidence="1 2">Femo</strain>
    </source>
</reference>
<dbReference type="RefSeq" id="WP_005607243.1">
    <property type="nucleotide sequence ID" value="NZ_ADOG01000008.1"/>
</dbReference>
<dbReference type="Proteomes" id="UP000005341">
    <property type="component" value="Unassembled WGS sequence"/>
</dbReference>